<comment type="caution">
    <text evidence="1">The sequence shown here is derived from an EMBL/GenBank/DDBJ whole genome shotgun (WGS) entry which is preliminary data.</text>
</comment>
<keyword evidence="2" id="KW-1185">Reference proteome</keyword>
<organism evidence="1 2">
    <name type="scientific">Coemansia furcata</name>
    <dbReference type="NCBI Taxonomy" id="417177"/>
    <lineage>
        <taxon>Eukaryota</taxon>
        <taxon>Fungi</taxon>
        <taxon>Fungi incertae sedis</taxon>
        <taxon>Zoopagomycota</taxon>
        <taxon>Kickxellomycotina</taxon>
        <taxon>Kickxellomycetes</taxon>
        <taxon>Kickxellales</taxon>
        <taxon>Kickxellaceae</taxon>
        <taxon>Coemansia</taxon>
    </lineage>
</organism>
<protein>
    <submittedName>
        <fullName evidence="1">DEAD-box type RNA helicase</fullName>
    </submittedName>
</protein>
<gene>
    <name evidence="1" type="primary">SEN1_2</name>
    <name evidence="1" type="ORF">H4S07_003158</name>
</gene>
<dbReference type="EMBL" id="JANBUP010000956">
    <property type="protein sequence ID" value="KAJ2809617.1"/>
    <property type="molecule type" value="Genomic_DNA"/>
</dbReference>
<keyword evidence="1" id="KW-0067">ATP-binding</keyword>
<dbReference type="Proteomes" id="UP001140096">
    <property type="component" value="Unassembled WGS sequence"/>
</dbReference>
<evidence type="ECO:0000313" key="1">
    <source>
        <dbReference type="EMBL" id="KAJ2809617.1"/>
    </source>
</evidence>
<keyword evidence="1" id="KW-0378">Hydrolase</keyword>
<keyword evidence="1" id="KW-0347">Helicase</keyword>
<name>A0ACC1LI30_9FUNG</name>
<proteinExistence type="predicted"/>
<sequence length="1450" mass="160384">MKSTTYFVDGKEKCWFCEPTKRPIATEMLHIFSFTEQTSRITDYKNALAEQLSRCTSCIGCYYDSKSELREQYLKIYTVEQVDNFFLGIEQWDANRIVQSFSRAMVGNSASGLIVLFDALCSAANVLYYPDVAAATIKYISSRIDAGSAPNIGTRLLPGVIALCLCDDLRIRLWAFRSLKPVNSKHAQISAEAIVDVFACLLKELARRASPNTYTLSSSGALQPRVDKATFSFVNDSNLWNGLRLVLAKLSEQCKQDLLAKLDGYPVIVLKLLMGLTGYEFADGLRVFASIIDAAERKAVWSQIWQTLKVKPAEFVQFVLNHRVVRGHFYSDASESTDLSGDKLKILHRKLKPALEWVLPFINSLSLPDDAPAVVALLTGYLYTIRSDPNVPLARAALAVITGVSIIAHCFALAPGEKCLADGSFLLSEFLDQRLQTFIDIVQNRDPLSQSELVMDGVEELIDRMLREDLSDTLSGTSTISMAAQTLRDSYTPQTRPEAELVDGPPILIRFLPLWTALLTDLLNTNIAKQTLSATSYFLLFDPLPDDLVEYLPVSWREVYSRFERDRSNILDLLKQYLDDVASSLEDRDTELRIEFERSVFNSLVRFLVSPAKSLHHASFCIIRGVSLDSGDDDIYNNPSSLDEADLDMACYEILKRHGSQLLHSLTEITNNCRYLVNYSRPAYSSSSNTALLARTTVLAVTDLAESESTEAVAGLFFAFCDLLGSILKANSANAIRVDGRGIYTEAMYVVFQTVYCMLNTMECSDFVRAAKGSNSLDENESFHKLSNCVSEMLNYLESNDELKVSAEIVKAFGLIANGLSITPGIKMLCPRETVLALVQGTRGYLTPKLRQSFADITAMPVWEKRAYANSMTKPVQIIFDDEEALAAVDNYDFSDILDANGEIIEIESSSVTSPLIPLATSSLVPTAVVSPLKLDTPSARLPPSTLTSAAPTTVARAQATVVVAPQPSRRVIEIPDNKDDDDVVEVHLTPDDVAASQRKRQTSMDYWIPRNSRQTGTAAAPPTRPFKPTPTTTAAAASVKGKKAGGQSVFDQMRSKFMQDRRMLVPSTMTIPRQVVKAPRSMATVPTETWAADHFNDPYAPTAVEPTIYARDVSKEALEEQERERIARSKLPASQTPSDDSDSSSSEDDADGTGAKKSISGLAGLMKIRKHSATRTVPRRTMMILQPNGDLVTGGVRGHGGAAGGLPMTREAREQALAKQREKLRLKPSMNLLHKRLLGWEYHATGEVPPDVPMSSLARVPDSFDSHTQYFTALEPLFMLECWTQFQRAKEEAADAESGEAVLRSRIGVDDFQDLTFDVSLADVQSIYDNDVVVFSETISREKRAAQGIPKVGNLPVTVFSASRNGKAGAVGSKYASRQTFLALVKNRVFGRESATVVMRVYFQGSRLAMFLNKLVLNSSWEFCKLYSLTPTHREYSALMSLPYLDESL</sequence>
<evidence type="ECO:0000313" key="2">
    <source>
        <dbReference type="Proteomes" id="UP001140096"/>
    </source>
</evidence>
<keyword evidence="1" id="KW-0547">Nucleotide-binding</keyword>
<reference evidence="1" key="1">
    <citation type="submission" date="2022-07" db="EMBL/GenBank/DDBJ databases">
        <title>Phylogenomic reconstructions and comparative analyses of Kickxellomycotina fungi.</title>
        <authorList>
            <person name="Reynolds N.K."/>
            <person name="Stajich J.E."/>
            <person name="Barry K."/>
            <person name="Grigoriev I.V."/>
            <person name="Crous P."/>
            <person name="Smith M.E."/>
        </authorList>
    </citation>
    <scope>NUCLEOTIDE SEQUENCE</scope>
    <source>
        <strain evidence="1">CBS 102833</strain>
    </source>
</reference>
<accession>A0ACC1LI30</accession>
<feature type="non-terminal residue" evidence="1">
    <location>
        <position position="1450"/>
    </location>
</feature>